<evidence type="ECO:0000256" key="4">
    <source>
        <dbReference type="ARBA" id="ARBA00011738"/>
    </source>
</evidence>
<evidence type="ECO:0000259" key="18">
    <source>
        <dbReference type="Pfam" id="PF01746"/>
    </source>
</evidence>
<comment type="caution">
    <text evidence="19">The sequence shown here is derived from an EMBL/GenBank/DDBJ whole genome shotgun (WGS) entry which is preliminary data.</text>
</comment>
<dbReference type="NCBIfam" id="TIGR00088">
    <property type="entry name" value="trmD"/>
    <property type="match status" value="1"/>
</dbReference>
<comment type="catalytic activity">
    <reaction evidence="14 15 17">
        <text>guanosine(37) in tRNA + S-adenosyl-L-methionine = N(1)-methylguanosine(37) in tRNA + S-adenosyl-L-homocysteine + H(+)</text>
        <dbReference type="Rhea" id="RHEA:36899"/>
        <dbReference type="Rhea" id="RHEA-COMP:10145"/>
        <dbReference type="Rhea" id="RHEA-COMP:10147"/>
        <dbReference type="ChEBI" id="CHEBI:15378"/>
        <dbReference type="ChEBI" id="CHEBI:57856"/>
        <dbReference type="ChEBI" id="CHEBI:59789"/>
        <dbReference type="ChEBI" id="CHEBI:73542"/>
        <dbReference type="ChEBI" id="CHEBI:74269"/>
        <dbReference type="EC" id="2.1.1.228"/>
    </reaction>
</comment>
<dbReference type="InterPro" id="IPR029026">
    <property type="entry name" value="tRNA_m1G_MTases_N"/>
</dbReference>
<dbReference type="InterPro" id="IPR016009">
    <property type="entry name" value="tRNA_MeTrfase_TRMD/TRM10"/>
</dbReference>
<accession>A0A2S4JTI8</accession>
<evidence type="ECO:0000256" key="10">
    <source>
        <dbReference type="ARBA" id="ARBA00022691"/>
    </source>
</evidence>
<protein>
    <recommendedName>
        <fullName evidence="6 15">tRNA (guanine-N(1)-)-methyltransferase</fullName>
        <ecNumber evidence="5 15">2.1.1.228</ecNumber>
    </recommendedName>
    <alternativeName>
        <fullName evidence="12 15">M1G-methyltransferase</fullName>
    </alternativeName>
    <alternativeName>
        <fullName evidence="13 15">tRNA [GM37] methyltransferase</fullName>
    </alternativeName>
</protein>
<evidence type="ECO:0000313" key="20">
    <source>
        <dbReference type="Proteomes" id="UP000237350"/>
    </source>
</evidence>
<keyword evidence="9 15" id="KW-0808">Transferase</keyword>
<sequence>MTVLTLFPELVEEYFRTSIVGKAAGRGALIPKVVNIRDFSQDRHRSCDDAPYGGGAGMVLMAEPLAAALDSVDAKARHVVFPTPSGRPFRQTDALRLSRQKEIVLICGRYEGIDQRIVDEYVDEEFTIGDYVLSSGELAAMVVIDAVYRLREGMLRPESVLEDSFQDGLLEHPHYTRPENFRSRKVPEVLLSGHHARIARWRREQQLIRTARNRPDLLQNLSLTEAEKILTESILEKESHHGCN</sequence>
<gene>
    <name evidence="15" type="primary">trmD</name>
    <name evidence="19" type="ORF">AU468_06060</name>
</gene>
<dbReference type="PIRSF" id="PIRSF000386">
    <property type="entry name" value="tRNA_mtase"/>
    <property type="match status" value="1"/>
</dbReference>
<dbReference type="HAMAP" id="MF_00605">
    <property type="entry name" value="TrmD"/>
    <property type="match status" value="1"/>
</dbReference>
<keyword evidence="20" id="KW-1185">Reference proteome</keyword>
<keyword evidence="11 15" id="KW-0819">tRNA processing</keyword>
<dbReference type="InterPro" id="IPR029028">
    <property type="entry name" value="Alpha/beta_knot_MTases"/>
</dbReference>
<dbReference type="SUPFAM" id="SSF75217">
    <property type="entry name" value="alpha/beta knot"/>
    <property type="match status" value="1"/>
</dbReference>
<evidence type="ECO:0000256" key="15">
    <source>
        <dbReference type="HAMAP-Rule" id="MF_00605"/>
    </source>
</evidence>
<dbReference type="PANTHER" id="PTHR46417">
    <property type="entry name" value="TRNA (GUANINE-N(1)-)-METHYLTRANSFERASE"/>
    <property type="match status" value="1"/>
</dbReference>
<evidence type="ECO:0000256" key="8">
    <source>
        <dbReference type="ARBA" id="ARBA00022603"/>
    </source>
</evidence>
<keyword evidence="7 15" id="KW-0963">Cytoplasm</keyword>
<comment type="subcellular location">
    <subcellularLocation>
        <location evidence="2 15 17">Cytoplasm</location>
    </subcellularLocation>
</comment>
<dbReference type="CDD" id="cd18080">
    <property type="entry name" value="TrmD-like"/>
    <property type="match status" value="1"/>
</dbReference>
<dbReference type="PANTHER" id="PTHR46417:SF1">
    <property type="entry name" value="TRNA (GUANINE-N(1)-)-METHYLTRANSFERASE"/>
    <property type="match status" value="1"/>
</dbReference>
<keyword evidence="8 15" id="KW-0489">Methyltransferase</keyword>
<evidence type="ECO:0000256" key="6">
    <source>
        <dbReference type="ARBA" id="ARBA00014679"/>
    </source>
</evidence>
<comment type="subunit">
    <text evidence="4 15 17">Homodimer.</text>
</comment>
<evidence type="ECO:0000256" key="5">
    <source>
        <dbReference type="ARBA" id="ARBA00012807"/>
    </source>
</evidence>
<evidence type="ECO:0000256" key="11">
    <source>
        <dbReference type="ARBA" id="ARBA00022694"/>
    </source>
</evidence>
<dbReference type="Pfam" id="PF01746">
    <property type="entry name" value="tRNA_m1G_MT"/>
    <property type="match status" value="1"/>
</dbReference>
<dbReference type="Gene3D" id="1.10.1270.20">
    <property type="entry name" value="tRNA(m1g37)methyltransferase, domain 2"/>
    <property type="match status" value="1"/>
</dbReference>
<dbReference type="Gene3D" id="3.40.1280.10">
    <property type="match status" value="1"/>
</dbReference>
<evidence type="ECO:0000256" key="9">
    <source>
        <dbReference type="ARBA" id="ARBA00022679"/>
    </source>
</evidence>
<organism evidence="19 20">
    <name type="scientific">Alkalispirochaeta sphaeroplastigenens</name>
    <dbReference type="NCBI Taxonomy" id="1187066"/>
    <lineage>
        <taxon>Bacteria</taxon>
        <taxon>Pseudomonadati</taxon>
        <taxon>Spirochaetota</taxon>
        <taxon>Spirochaetia</taxon>
        <taxon>Spirochaetales</taxon>
        <taxon>Spirochaetaceae</taxon>
        <taxon>Alkalispirochaeta</taxon>
    </lineage>
</organism>
<dbReference type="FunFam" id="1.10.1270.20:FF:000001">
    <property type="entry name" value="tRNA (guanine-N(1)-)-methyltransferase"/>
    <property type="match status" value="1"/>
</dbReference>
<evidence type="ECO:0000256" key="2">
    <source>
        <dbReference type="ARBA" id="ARBA00004496"/>
    </source>
</evidence>
<dbReference type="AlphaFoldDB" id="A0A2S4JTI8"/>
<evidence type="ECO:0000256" key="7">
    <source>
        <dbReference type="ARBA" id="ARBA00022490"/>
    </source>
</evidence>
<comment type="similarity">
    <text evidence="3 15 17">Belongs to the RNA methyltransferase TrmD family.</text>
</comment>
<comment type="function">
    <text evidence="1 15 17">Specifically methylates guanosine-37 in various tRNAs.</text>
</comment>
<dbReference type="GO" id="GO:0005829">
    <property type="term" value="C:cytosol"/>
    <property type="evidence" value="ECO:0007669"/>
    <property type="project" value="TreeGrafter"/>
</dbReference>
<dbReference type="GO" id="GO:0052906">
    <property type="term" value="F:tRNA (guanine(37)-N1)-methyltransferase activity"/>
    <property type="evidence" value="ECO:0007669"/>
    <property type="project" value="UniProtKB-UniRule"/>
</dbReference>
<evidence type="ECO:0000256" key="12">
    <source>
        <dbReference type="ARBA" id="ARBA00029736"/>
    </source>
</evidence>
<dbReference type="FunFam" id="3.40.1280.10:FF:000001">
    <property type="entry name" value="tRNA (guanine-N(1)-)-methyltransferase"/>
    <property type="match status" value="1"/>
</dbReference>
<feature type="binding site" evidence="15 16">
    <location>
        <begin position="128"/>
        <end position="133"/>
    </location>
    <ligand>
        <name>S-adenosyl-L-methionine</name>
        <dbReference type="ChEBI" id="CHEBI:59789"/>
    </ligand>
</feature>
<evidence type="ECO:0000256" key="13">
    <source>
        <dbReference type="ARBA" id="ARBA00033392"/>
    </source>
</evidence>
<evidence type="ECO:0000256" key="17">
    <source>
        <dbReference type="RuleBase" id="RU003464"/>
    </source>
</evidence>
<feature type="binding site" evidence="15 16">
    <location>
        <position position="108"/>
    </location>
    <ligand>
        <name>S-adenosyl-L-methionine</name>
        <dbReference type="ChEBI" id="CHEBI:59789"/>
    </ligand>
</feature>
<dbReference type="Proteomes" id="UP000237350">
    <property type="component" value="Unassembled WGS sequence"/>
</dbReference>
<feature type="domain" description="tRNA methyltransferase TRMD/TRM10-type" evidence="18">
    <location>
        <begin position="1"/>
        <end position="219"/>
    </location>
</feature>
<dbReference type="InterPro" id="IPR002649">
    <property type="entry name" value="tRNA_m1G_MeTrfase_TrmD"/>
</dbReference>
<proteinExistence type="inferred from homology"/>
<keyword evidence="10 15" id="KW-0949">S-adenosyl-L-methionine</keyword>
<dbReference type="OrthoDB" id="9807416at2"/>
<dbReference type="InterPro" id="IPR023148">
    <property type="entry name" value="tRNA_m1G_MeTrfase_C_sf"/>
</dbReference>
<dbReference type="GO" id="GO:0002939">
    <property type="term" value="P:tRNA N1-guanine methylation"/>
    <property type="evidence" value="ECO:0007669"/>
    <property type="project" value="TreeGrafter"/>
</dbReference>
<evidence type="ECO:0000256" key="14">
    <source>
        <dbReference type="ARBA" id="ARBA00047783"/>
    </source>
</evidence>
<dbReference type="EMBL" id="LPWH01000056">
    <property type="protein sequence ID" value="POR02836.1"/>
    <property type="molecule type" value="Genomic_DNA"/>
</dbReference>
<evidence type="ECO:0000313" key="19">
    <source>
        <dbReference type="EMBL" id="POR02836.1"/>
    </source>
</evidence>
<evidence type="ECO:0000256" key="16">
    <source>
        <dbReference type="PIRSR" id="PIRSR000386-1"/>
    </source>
</evidence>
<reference evidence="20" key="1">
    <citation type="submission" date="2015-12" db="EMBL/GenBank/DDBJ databases">
        <authorList>
            <person name="Lodha T.D."/>
            <person name="Chintalapati S."/>
            <person name="Chintalapati V.R."/>
            <person name="Sravanthi T."/>
        </authorList>
    </citation>
    <scope>NUCLEOTIDE SEQUENCE [LARGE SCALE GENOMIC DNA]</scope>
    <source>
        <strain evidence="20">JC133</strain>
    </source>
</reference>
<evidence type="ECO:0000256" key="3">
    <source>
        <dbReference type="ARBA" id="ARBA00007630"/>
    </source>
</evidence>
<dbReference type="EC" id="2.1.1.228" evidence="5 15"/>
<name>A0A2S4JTI8_9SPIO</name>
<dbReference type="NCBIfam" id="NF000648">
    <property type="entry name" value="PRK00026.1"/>
    <property type="match status" value="1"/>
</dbReference>
<evidence type="ECO:0000256" key="1">
    <source>
        <dbReference type="ARBA" id="ARBA00002634"/>
    </source>
</evidence>